<sequence length="96" mass="10255">MMPLVQTTRRENTMVISKSITAAVLAAAALGVLSSSPAHADPPCAAFNTCQYMPNPYNPGPLMPTWDVPGTYGGWTNLPVICDPASYRCQQYVPAP</sequence>
<dbReference type="STRING" id="153971.AWC19_03345"/>
<name>A0A1X1ZTG3_9MYCO</name>
<dbReference type="Proteomes" id="UP000193529">
    <property type="component" value="Unassembled WGS sequence"/>
</dbReference>
<gene>
    <name evidence="2" type="ORF">AWC19_03345</name>
</gene>
<keyword evidence="1" id="KW-0732">Signal</keyword>
<dbReference type="EMBL" id="LQPJ01000076">
    <property type="protein sequence ID" value="ORW26730.1"/>
    <property type="molecule type" value="Genomic_DNA"/>
</dbReference>
<comment type="caution">
    <text evidence="2">The sequence shown here is derived from an EMBL/GenBank/DDBJ whole genome shotgun (WGS) entry which is preliminary data.</text>
</comment>
<proteinExistence type="predicted"/>
<dbReference type="AlphaFoldDB" id="A0A1X1ZTG3"/>
<feature type="signal peptide" evidence="1">
    <location>
        <begin position="1"/>
        <end position="40"/>
    </location>
</feature>
<protein>
    <recommendedName>
        <fullName evidence="4">Secreted protein</fullName>
    </recommendedName>
</protein>
<evidence type="ECO:0000313" key="2">
    <source>
        <dbReference type="EMBL" id="ORW26730.1"/>
    </source>
</evidence>
<accession>A0A1X1ZTG3</accession>
<reference evidence="2 3" key="1">
    <citation type="submission" date="2016-01" db="EMBL/GenBank/DDBJ databases">
        <title>The new phylogeny of the genus Mycobacterium.</title>
        <authorList>
            <person name="Tarcisio F."/>
            <person name="Conor M."/>
            <person name="Antonella G."/>
            <person name="Elisabetta G."/>
            <person name="Giulia F.S."/>
            <person name="Sara T."/>
            <person name="Anna F."/>
            <person name="Clotilde B."/>
            <person name="Roberto B."/>
            <person name="Veronica D.S."/>
            <person name="Fabio R."/>
            <person name="Monica P."/>
            <person name="Olivier J."/>
            <person name="Enrico T."/>
            <person name="Nicola S."/>
        </authorList>
    </citation>
    <scope>NUCLEOTIDE SEQUENCE [LARGE SCALE GENOMIC DNA]</scope>
    <source>
        <strain evidence="2 3">DSM 44572</strain>
    </source>
</reference>
<evidence type="ECO:0000256" key="1">
    <source>
        <dbReference type="SAM" id="SignalP"/>
    </source>
</evidence>
<evidence type="ECO:0000313" key="3">
    <source>
        <dbReference type="Proteomes" id="UP000193529"/>
    </source>
</evidence>
<organism evidence="2 3">
    <name type="scientific">Mycobacterium palustre</name>
    <dbReference type="NCBI Taxonomy" id="153971"/>
    <lineage>
        <taxon>Bacteria</taxon>
        <taxon>Bacillati</taxon>
        <taxon>Actinomycetota</taxon>
        <taxon>Actinomycetes</taxon>
        <taxon>Mycobacteriales</taxon>
        <taxon>Mycobacteriaceae</taxon>
        <taxon>Mycobacterium</taxon>
        <taxon>Mycobacterium simiae complex</taxon>
    </lineage>
</organism>
<evidence type="ECO:0008006" key="4">
    <source>
        <dbReference type="Google" id="ProtNLM"/>
    </source>
</evidence>
<keyword evidence="3" id="KW-1185">Reference proteome</keyword>
<feature type="chain" id="PRO_5013253496" description="Secreted protein" evidence="1">
    <location>
        <begin position="41"/>
        <end position="96"/>
    </location>
</feature>